<dbReference type="RefSeq" id="WP_286217225.1">
    <property type="nucleotide sequence ID" value="NZ_AP027729.1"/>
</dbReference>
<dbReference type="Pfam" id="PF06224">
    <property type="entry name" value="AlkZ-like"/>
    <property type="match status" value="1"/>
</dbReference>
<reference evidence="3" key="1">
    <citation type="journal article" date="2019" name="Int. J. Syst. Evol. Microbiol.">
        <title>The Global Catalogue of Microorganisms (GCM) 10K type strain sequencing project: providing services to taxonomists for standard genome sequencing and annotation.</title>
        <authorList>
            <consortium name="The Broad Institute Genomics Platform"/>
            <consortium name="The Broad Institute Genome Sequencing Center for Infectious Disease"/>
            <person name="Wu L."/>
            <person name="Ma J."/>
        </authorList>
    </citation>
    <scope>NUCLEOTIDE SEQUENCE [LARGE SCALE GENOMIC DNA]</scope>
    <source>
        <strain evidence="3">NBRC 108565</strain>
    </source>
</reference>
<gene>
    <name evidence="2" type="ORF">GCM10025865_21150</name>
</gene>
<evidence type="ECO:0008006" key="4">
    <source>
        <dbReference type="Google" id="ProtNLM"/>
    </source>
</evidence>
<accession>A0ABM8G3S5</accession>
<dbReference type="EMBL" id="AP027729">
    <property type="protein sequence ID" value="BDZ42816.1"/>
    <property type="molecule type" value="Genomic_DNA"/>
</dbReference>
<evidence type="ECO:0000313" key="2">
    <source>
        <dbReference type="EMBL" id="BDZ42816.1"/>
    </source>
</evidence>
<evidence type="ECO:0000256" key="1">
    <source>
        <dbReference type="SAM" id="MobiDB-lite"/>
    </source>
</evidence>
<organism evidence="2 3">
    <name type="scientific">Paraoerskovia sediminicola</name>
    <dbReference type="NCBI Taxonomy" id="1138587"/>
    <lineage>
        <taxon>Bacteria</taxon>
        <taxon>Bacillati</taxon>
        <taxon>Actinomycetota</taxon>
        <taxon>Actinomycetes</taxon>
        <taxon>Micrococcales</taxon>
        <taxon>Cellulomonadaceae</taxon>
        <taxon>Paraoerskovia</taxon>
    </lineage>
</organism>
<sequence>MSKGASRGAGTPTRAEGGPVAVTSAQVRAFRWDAHQLGRAAGSAASTEVDLLDLGVQDSGPDGAAWALEIRGAEPASPGELLYAWTLRGAPHAYRRADAAAVTTATAPYDETDAAKRVFDASRPLKAADLEVLDALRTVAVLEREIVARPTVKGDLSAALTAAVDPPFLRHCTPCDATHLYEMPFRLAALQAGLELEPDASPPVLRRVPRHSPDPYASLAGEARSRWDVVRGYLRFYGPASVHEAAAFVDAPVRTVKAHWPDDVVPVVVTDAPAPKGSGRFVLADDVARLRDPGRAAASGRAVRLAGPFDGYLQGRDRDVLVADRGRAAELWRTIGHPGAVLDDGEVVGTWRPRTSGSGDKRTLTVAVDPWETFGTARRALVDAEVERLAQFRDVASGGWVLP</sequence>
<dbReference type="Proteomes" id="UP001321475">
    <property type="component" value="Chromosome"/>
</dbReference>
<protein>
    <recommendedName>
        <fullName evidence="4">Winged helix DNA-binding domain-containing protein</fullName>
    </recommendedName>
</protein>
<proteinExistence type="predicted"/>
<evidence type="ECO:0000313" key="3">
    <source>
        <dbReference type="Proteomes" id="UP001321475"/>
    </source>
</evidence>
<name>A0ABM8G3S5_9CELL</name>
<dbReference type="InterPro" id="IPR009351">
    <property type="entry name" value="AlkZ-like"/>
</dbReference>
<keyword evidence="3" id="KW-1185">Reference proteome</keyword>
<feature type="region of interest" description="Disordered" evidence="1">
    <location>
        <begin position="1"/>
        <end position="20"/>
    </location>
</feature>